<keyword evidence="1" id="KW-0677">Repeat</keyword>
<evidence type="ECO:0000256" key="2">
    <source>
        <dbReference type="ARBA" id="ARBA00023043"/>
    </source>
</evidence>
<dbReference type="RefSeq" id="WP_425432037.1">
    <property type="nucleotide sequence ID" value="NZ_FOGD01000001.1"/>
</dbReference>
<dbReference type="PROSITE" id="PS51318">
    <property type="entry name" value="TAT"/>
    <property type="match status" value="1"/>
</dbReference>
<organism evidence="5 6">
    <name type="scientific">Giesbergeria anulus</name>
    <dbReference type="NCBI Taxonomy" id="180197"/>
    <lineage>
        <taxon>Bacteria</taxon>
        <taxon>Pseudomonadati</taxon>
        <taxon>Pseudomonadota</taxon>
        <taxon>Betaproteobacteria</taxon>
        <taxon>Burkholderiales</taxon>
        <taxon>Comamonadaceae</taxon>
        <taxon>Giesbergeria</taxon>
    </lineage>
</organism>
<dbReference type="Proteomes" id="UP000199766">
    <property type="component" value="Unassembled WGS sequence"/>
</dbReference>
<feature type="chain" id="PRO_5011709316" evidence="4">
    <location>
        <begin position="28"/>
        <end position="228"/>
    </location>
</feature>
<dbReference type="EMBL" id="FOGD01000001">
    <property type="protein sequence ID" value="SEQ39684.1"/>
    <property type="molecule type" value="Genomic_DNA"/>
</dbReference>
<sequence>MMYRMIRRSFLTTATAACALLASGAHAGAHDDFFRAIHRDDGDTLQTLLRRGMDPNTRNNKGQTGLVLALQLGSLRAFAVLVAAPRVNVEVRNVHGESPLMMAALQGHLDAARLLIERGADVNKPGWTPLHYAASKDQPAQEQIVALLLEEHAYIDAASPNDTTPLMMAAQYGSMAVLHLLLDEGADPLLKNQLGLRAVDFAARGQRPDSVALLQAAVRQHQPNPGQW</sequence>
<accession>A0A1H9FP66</accession>
<evidence type="ECO:0000256" key="4">
    <source>
        <dbReference type="SAM" id="SignalP"/>
    </source>
</evidence>
<dbReference type="SUPFAM" id="SSF48403">
    <property type="entry name" value="Ankyrin repeat"/>
    <property type="match status" value="1"/>
</dbReference>
<proteinExistence type="predicted"/>
<reference evidence="5 6" key="1">
    <citation type="submission" date="2016-10" db="EMBL/GenBank/DDBJ databases">
        <authorList>
            <person name="de Groot N.N."/>
        </authorList>
    </citation>
    <scope>NUCLEOTIDE SEQUENCE [LARGE SCALE GENOMIC DNA]</scope>
    <source>
        <strain evidence="5 6">ATCC 35958</strain>
    </source>
</reference>
<dbReference type="Gene3D" id="1.25.40.20">
    <property type="entry name" value="Ankyrin repeat-containing domain"/>
    <property type="match status" value="2"/>
</dbReference>
<keyword evidence="2 3" id="KW-0040">ANK repeat</keyword>
<dbReference type="Pfam" id="PF12796">
    <property type="entry name" value="Ank_2"/>
    <property type="match status" value="2"/>
</dbReference>
<evidence type="ECO:0000313" key="6">
    <source>
        <dbReference type="Proteomes" id="UP000199766"/>
    </source>
</evidence>
<evidence type="ECO:0000313" key="5">
    <source>
        <dbReference type="EMBL" id="SEQ39684.1"/>
    </source>
</evidence>
<dbReference type="SMART" id="SM00248">
    <property type="entry name" value="ANK"/>
    <property type="match status" value="5"/>
</dbReference>
<feature type="repeat" description="ANK" evidence="3">
    <location>
        <begin position="125"/>
        <end position="160"/>
    </location>
</feature>
<dbReference type="PROSITE" id="PS50088">
    <property type="entry name" value="ANK_REPEAT"/>
    <property type="match status" value="3"/>
</dbReference>
<dbReference type="PROSITE" id="PS50297">
    <property type="entry name" value="ANK_REP_REGION"/>
    <property type="match status" value="3"/>
</dbReference>
<feature type="repeat" description="ANK" evidence="3">
    <location>
        <begin position="95"/>
        <end position="123"/>
    </location>
</feature>
<evidence type="ECO:0000256" key="3">
    <source>
        <dbReference type="PROSITE-ProRule" id="PRU00023"/>
    </source>
</evidence>
<dbReference type="InterPro" id="IPR036770">
    <property type="entry name" value="Ankyrin_rpt-contain_sf"/>
</dbReference>
<feature type="signal peptide" evidence="4">
    <location>
        <begin position="1"/>
        <end position="27"/>
    </location>
</feature>
<dbReference type="InterPro" id="IPR006311">
    <property type="entry name" value="TAT_signal"/>
</dbReference>
<name>A0A1H9FP66_9BURK</name>
<dbReference type="InterPro" id="IPR002110">
    <property type="entry name" value="Ankyrin_rpt"/>
</dbReference>
<feature type="repeat" description="ANK" evidence="3">
    <location>
        <begin position="161"/>
        <end position="193"/>
    </location>
</feature>
<keyword evidence="4" id="KW-0732">Signal</keyword>
<evidence type="ECO:0000256" key="1">
    <source>
        <dbReference type="ARBA" id="ARBA00022737"/>
    </source>
</evidence>
<dbReference type="STRING" id="180197.SAMN02982919_00603"/>
<dbReference type="AlphaFoldDB" id="A0A1H9FP66"/>
<gene>
    <name evidence="5" type="ORF">SAMN02982919_00603</name>
</gene>
<dbReference type="PANTHER" id="PTHR24171">
    <property type="entry name" value="ANKYRIN REPEAT DOMAIN-CONTAINING PROTEIN 39-RELATED"/>
    <property type="match status" value="1"/>
</dbReference>
<protein>
    <submittedName>
        <fullName evidence="5">Uncharacterized protein</fullName>
    </submittedName>
</protein>
<keyword evidence="6" id="KW-1185">Reference proteome</keyword>